<protein>
    <recommendedName>
        <fullName evidence="3">Peptidase M28 domain-containing protein</fullName>
    </recommendedName>
</protein>
<dbReference type="EMBL" id="OC896502">
    <property type="protein sequence ID" value="CAD7648043.1"/>
    <property type="molecule type" value="Genomic_DNA"/>
</dbReference>
<evidence type="ECO:0000259" key="3">
    <source>
        <dbReference type="Pfam" id="PF04389"/>
    </source>
</evidence>
<feature type="domain" description="Peptidase M28" evidence="3">
    <location>
        <begin position="46"/>
        <end position="161"/>
    </location>
</feature>
<evidence type="ECO:0000256" key="1">
    <source>
        <dbReference type="ARBA" id="ARBA00001947"/>
    </source>
</evidence>
<dbReference type="AlphaFoldDB" id="A0A7R9QKW9"/>
<comment type="similarity">
    <text evidence="2">Belongs to the peptidase M28 family. M28B subfamily.</text>
</comment>
<dbReference type="Pfam" id="PF04389">
    <property type="entry name" value="Peptidase_M28"/>
    <property type="match status" value="1"/>
</dbReference>
<proteinExistence type="inferred from homology"/>
<organism evidence="4">
    <name type="scientific">Medioppia subpectinata</name>
    <dbReference type="NCBI Taxonomy" id="1979941"/>
    <lineage>
        <taxon>Eukaryota</taxon>
        <taxon>Metazoa</taxon>
        <taxon>Ecdysozoa</taxon>
        <taxon>Arthropoda</taxon>
        <taxon>Chelicerata</taxon>
        <taxon>Arachnida</taxon>
        <taxon>Acari</taxon>
        <taxon>Acariformes</taxon>
        <taxon>Sarcoptiformes</taxon>
        <taxon>Oribatida</taxon>
        <taxon>Brachypylina</taxon>
        <taxon>Oppioidea</taxon>
        <taxon>Oppiidae</taxon>
        <taxon>Medioppia</taxon>
    </lineage>
</organism>
<comment type="cofactor">
    <cofactor evidence="1">
        <name>Zn(2+)</name>
        <dbReference type="ChEBI" id="CHEBI:29105"/>
    </cofactor>
</comment>
<dbReference type="PANTHER" id="PTHR12147">
    <property type="entry name" value="METALLOPEPTIDASE M28 FAMILY MEMBER"/>
    <property type="match status" value="1"/>
</dbReference>
<dbReference type="OrthoDB" id="2214at2759"/>
<dbReference type="PANTHER" id="PTHR12147:SF26">
    <property type="entry name" value="PEPTIDASE M28 DOMAIN-CONTAINING PROTEIN"/>
    <property type="match status" value="1"/>
</dbReference>
<dbReference type="EMBL" id="CAJPIZ010041927">
    <property type="protein sequence ID" value="CAG2121788.1"/>
    <property type="molecule type" value="Genomic_DNA"/>
</dbReference>
<name>A0A7R9QKW9_9ACAR</name>
<accession>A0A7R9QKW9</accession>
<dbReference type="Gene3D" id="3.40.630.10">
    <property type="entry name" value="Zn peptidases"/>
    <property type="match status" value="1"/>
</dbReference>
<feature type="non-terminal residue" evidence="4">
    <location>
        <position position="214"/>
    </location>
</feature>
<dbReference type="InterPro" id="IPR007484">
    <property type="entry name" value="Peptidase_M28"/>
</dbReference>
<evidence type="ECO:0000256" key="2">
    <source>
        <dbReference type="ARBA" id="ARBA00005634"/>
    </source>
</evidence>
<evidence type="ECO:0000313" key="4">
    <source>
        <dbReference type="EMBL" id="CAD7648043.1"/>
    </source>
</evidence>
<evidence type="ECO:0000313" key="5">
    <source>
        <dbReference type="Proteomes" id="UP000759131"/>
    </source>
</evidence>
<reference evidence="4" key="1">
    <citation type="submission" date="2020-11" db="EMBL/GenBank/DDBJ databases">
        <authorList>
            <person name="Tran Van P."/>
        </authorList>
    </citation>
    <scope>NUCLEOTIDE SEQUENCE</scope>
</reference>
<dbReference type="Proteomes" id="UP000759131">
    <property type="component" value="Unassembled WGS sequence"/>
</dbReference>
<dbReference type="GO" id="GO:0006508">
    <property type="term" value="P:proteolysis"/>
    <property type="evidence" value="ECO:0007669"/>
    <property type="project" value="InterPro"/>
</dbReference>
<dbReference type="InterPro" id="IPR045175">
    <property type="entry name" value="M28_fam"/>
</dbReference>
<feature type="non-terminal residue" evidence="4">
    <location>
        <position position="1"/>
    </location>
</feature>
<dbReference type="GO" id="GO:0008235">
    <property type="term" value="F:metalloexopeptidase activity"/>
    <property type="evidence" value="ECO:0007669"/>
    <property type="project" value="InterPro"/>
</dbReference>
<sequence>RGDRNYYRKLKRGLKDEFLRIGLTTATQSFWPKELRKYNARDKAHNIIGIWPGTKRGTTADQIIIVGAHYDTVRSSPGVDDNGSGSAAVLEIAKLVAQNNCKLDKTLIFVLFDMEEDGLKGSKYFVKDYLIPIEVMENGAKVTAAIIMDMILEHDSTRNSQSLGIIANVLPEWSTKVKQNGYRGDFAAVWARKGIDTKLYDRLDKNWVNKEKYG</sequence>
<keyword evidence="5" id="KW-1185">Reference proteome</keyword>
<gene>
    <name evidence="4" type="ORF">OSB1V03_LOCUS21734</name>
</gene>
<dbReference type="SUPFAM" id="SSF53187">
    <property type="entry name" value="Zn-dependent exopeptidases"/>
    <property type="match status" value="1"/>
</dbReference>